<organism evidence="1">
    <name type="scientific">Opuntia streptacantha</name>
    <name type="common">Prickly pear cactus</name>
    <name type="synonym">Opuntia cardona</name>
    <dbReference type="NCBI Taxonomy" id="393608"/>
    <lineage>
        <taxon>Eukaryota</taxon>
        <taxon>Viridiplantae</taxon>
        <taxon>Streptophyta</taxon>
        <taxon>Embryophyta</taxon>
        <taxon>Tracheophyta</taxon>
        <taxon>Spermatophyta</taxon>
        <taxon>Magnoliopsida</taxon>
        <taxon>eudicotyledons</taxon>
        <taxon>Gunneridae</taxon>
        <taxon>Pentapetalae</taxon>
        <taxon>Caryophyllales</taxon>
        <taxon>Cactineae</taxon>
        <taxon>Cactaceae</taxon>
        <taxon>Opuntioideae</taxon>
        <taxon>Opuntia</taxon>
    </lineage>
</organism>
<name>A0A7C8YIP0_OPUST</name>
<accession>A0A7C8YIP0</accession>
<dbReference type="EMBL" id="GISG01024469">
    <property type="protein sequence ID" value="MBA4619312.1"/>
    <property type="molecule type" value="Transcribed_RNA"/>
</dbReference>
<evidence type="ECO:0000313" key="1">
    <source>
        <dbReference type="EMBL" id="MBA4619312.1"/>
    </source>
</evidence>
<dbReference type="AlphaFoldDB" id="A0A7C8YIP0"/>
<sequence>MVSCILSIQTFNSKHIVTQIGGAAPIPENLSQGMPSCLDSLLFLGNLRSRELFLALQLRENIELWQLHAVRLLGCLPCSKIFTSHICCLFTSIVITKLHCT</sequence>
<reference evidence="1" key="2">
    <citation type="submission" date="2020-07" db="EMBL/GenBank/DDBJ databases">
        <authorList>
            <person name="Vera ALvarez R."/>
            <person name="Arias-Moreno D.M."/>
            <person name="Jimenez-Jacinto V."/>
            <person name="Jimenez-Bremont J.F."/>
            <person name="Swaminathan K."/>
            <person name="Moose S.P."/>
            <person name="Guerrero-Gonzalez M.L."/>
            <person name="Marino-Ramirez L."/>
            <person name="Landsman D."/>
            <person name="Rodriguez-Kessler M."/>
            <person name="Delgado-Sanchez P."/>
        </authorList>
    </citation>
    <scope>NUCLEOTIDE SEQUENCE</scope>
    <source>
        <tissue evidence="1">Cladode</tissue>
    </source>
</reference>
<reference evidence="1" key="1">
    <citation type="journal article" date="2013" name="J. Plant Res.">
        <title>Effect of fungi and light on seed germination of three Opuntia species from semiarid lands of central Mexico.</title>
        <authorList>
            <person name="Delgado-Sanchez P."/>
            <person name="Jimenez-Bremont J.F."/>
            <person name="Guerrero-Gonzalez Mde L."/>
            <person name="Flores J."/>
        </authorList>
    </citation>
    <scope>NUCLEOTIDE SEQUENCE</scope>
    <source>
        <tissue evidence="1">Cladode</tissue>
    </source>
</reference>
<protein>
    <submittedName>
        <fullName evidence="1">Uncharacterized protein</fullName>
    </submittedName>
</protein>
<proteinExistence type="predicted"/>